<dbReference type="KEGG" id="bld:BLi03112"/>
<dbReference type="HOGENOM" id="CLU_2894602_0_0_9"/>
<sequence>MFACEKVPYSYEAGLFYSGGRISNQDECDHRYHLKVNHQIYQQPESTGSKQKTLESLGCQQF</sequence>
<evidence type="ECO:0000313" key="2">
    <source>
        <dbReference type="Proteomes" id="UP000000606"/>
    </source>
</evidence>
<proteinExistence type="predicted"/>
<accession>Q65G41</accession>
<name>Q65G41_BACLD</name>
<organism evidence="1 2">
    <name type="scientific">Bacillus licheniformis (strain ATCC 14580 / DSM 13 / JCM 2505 / CCUG 7422 / NBRC 12200 / NCIMB 9375 / NCTC 10341 / NRRL NRS-1264 / Gibson 46)</name>
    <dbReference type="NCBI Taxonomy" id="279010"/>
    <lineage>
        <taxon>Bacteria</taxon>
        <taxon>Bacillati</taxon>
        <taxon>Bacillota</taxon>
        <taxon>Bacilli</taxon>
        <taxon>Bacillales</taxon>
        <taxon>Bacillaceae</taxon>
        <taxon>Bacillus</taxon>
    </lineage>
</organism>
<evidence type="ECO:0000313" key="1">
    <source>
        <dbReference type="EMBL" id="ABP97397.1"/>
    </source>
</evidence>
<dbReference type="Proteomes" id="UP000000606">
    <property type="component" value="Chromosome"/>
</dbReference>
<dbReference type="EMBL" id="CP000002">
    <property type="protein sequence ID" value="ABP97397.1"/>
    <property type="molecule type" value="Genomic_DNA"/>
</dbReference>
<keyword evidence="2" id="KW-1185">Reference proteome</keyword>
<dbReference type="KEGG" id="bli:BL07050"/>
<reference evidence="1 2" key="1">
    <citation type="journal article" date="2004" name="Genome Biol.">
        <title>Complete genome sequence of the industrial bacterium Bacillus licheniformis and comparisons with closely related Bacillus species.</title>
        <authorList>
            <person name="Rey M.W."/>
            <person name="Ramaiya P."/>
            <person name="Nelson B.A."/>
            <person name="Brody-Karpin S.D."/>
            <person name="Zaretsky E.J."/>
            <person name="Tang M."/>
            <person name="Lopez de Leon A."/>
            <person name="Xiang H."/>
            <person name="Gusti V."/>
            <person name="Clausen I.G."/>
            <person name="Olsen P.B."/>
            <person name="Rasmussen M.D."/>
            <person name="Andersen J.T."/>
            <person name="Jorgensen P.L."/>
            <person name="Larsen T.S."/>
            <person name="Sorokin A."/>
            <person name="Bolotin A."/>
            <person name="Lapidus A."/>
            <person name="Galleron N."/>
            <person name="Ehrlich S.D."/>
            <person name="Berka R.M."/>
        </authorList>
    </citation>
    <scope>NUCLEOTIDE SEQUENCE [LARGE SCALE GENOMIC DNA]</scope>
    <source>
        <strain evidence="2">ATCC 14580 / DSM 13 / JCM 2505 / CCUG 7422 / NBRC 12200 / NCIMB 9375 / NCTC 10341 / NRRL NRS-1264 / Gibson 46</strain>
    </source>
</reference>
<gene>
    <name evidence="1" type="ordered locus">BL07050</name>
</gene>
<dbReference type="AlphaFoldDB" id="Q65G41"/>
<protein>
    <submittedName>
        <fullName evidence="1">Uncharacterized protein</fullName>
    </submittedName>
</protein>